<dbReference type="InterPro" id="IPR000326">
    <property type="entry name" value="PAP2/HPO"/>
</dbReference>
<evidence type="ECO:0000256" key="4">
    <source>
        <dbReference type="ARBA" id="ARBA00022989"/>
    </source>
</evidence>
<evidence type="ECO:0000259" key="7">
    <source>
        <dbReference type="SMART" id="SM00014"/>
    </source>
</evidence>
<dbReference type="Proteomes" id="UP001497600">
    <property type="component" value="Chromosome C"/>
</dbReference>
<feature type="transmembrane region" description="Helical" evidence="6">
    <location>
        <begin position="96"/>
        <end position="116"/>
    </location>
</feature>
<feature type="transmembrane region" description="Helical" evidence="6">
    <location>
        <begin position="170"/>
        <end position="188"/>
    </location>
</feature>
<dbReference type="CDD" id="cd03390">
    <property type="entry name" value="PAP2_containing_1_like"/>
    <property type="match status" value="1"/>
</dbReference>
<evidence type="ECO:0000256" key="3">
    <source>
        <dbReference type="ARBA" id="ARBA00022692"/>
    </source>
</evidence>
<protein>
    <submittedName>
        <fullName evidence="8">Diacylglycerol pyrophosphate phosphatase 1</fullName>
    </submittedName>
</protein>
<dbReference type="PANTHER" id="PTHR10165:SF35">
    <property type="entry name" value="RE23632P"/>
    <property type="match status" value="1"/>
</dbReference>
<accession>A0ABP0E8N0</accession>
<dbReference type="InterPro" id="IPR043216">
    <property type="entry name" value="PAP-like"/>
</dbReference>
<feature type="domain" description="Phosphatidic acid phosphatase type 2/haloperoxidase" evidence="7">
    <location>
        <begin position="102"/>
        <end position="246"/>
    </location>
</feature>
<proteinExistence type="inferred from homology"/>
<feature type="transmembrane region" description="Helical" evidence="6">
    <location>
        <begin position="200"/>
        <end position="219"/>
    </location>
</feature>
<keyword evidence="3 6" id="KW-0812">Transmembrane</keyword>
<feature type="transmembrane region" description="Helical" evidence="6">
    <location>
        <begin position="231"/>
        <end position="250"/>
    </location>
</feature>
<keyword evidence="4 6" id="KW-1133">Transmembrane helix</keyword>
<name>A0ABP0E8N0_9ASCO</name>
<organism evidence="8 9">
    <name type="scientific">[Candida] anglica</name>
    <dbReference type="NCBI Taxonomy" id="148631"/>
    <lineage>
        <taxon>Eukaryota</taxon>
        <taxon>Fungi</taxon>
        <taxon>Dikarya</taxon>
        <taxon>Ascomycota</taxon>
        <taxon>Saccharomycotina</taxon>
        <taxon>Pichiomycetes</taxon>
        <taxon>Debaryomycetaceae</taxon>
        <taxon>Kurtzmaniella</taxon>
    </lineage>
</organism>
<evidence type="ECO:0000256" key="6">
    <source>
        <dbReference type="SAM" id="Phobius"/>
    </source>
</evidence>
<sequence>MSLNPIFKSETLRRNIYDWALALGLFVYFFLVAEHAKPFNRQFSLSDPTIQHPFADNERVSGIECLLLASVIPLTIIGVCSSYLKAKHQKSQAEHFHLLQITILGLLLALSIDGVITDIFKNWIARPRPDFLARCGPKKGTPLNTLVGIEVCTAPLGERLLIDGMRSTPSGHASISFSGLLYVTLWLCGQFKVVQVKAPVYKLLLCILPVLCAFYISLSRTQDYRHHFSDIVLGGSLGSVIAVGIYHKFFPRIFSNNSDKPLLSEEIETVLPVYNSVSQSS</sequence>
<evidence type="ECO:0000256" key="5">
    <source>
        <dbReference type="ARBA" id="ARBA00023136"/>
    </source>
</evidence>
<dbReference type="EMBL" id="OZ004255">
    <property type="protein sequence ID" value="CAK7899515.1"/>
    <property type="molecule type" value="Genomic_DNA"/>
</dbReference>
<evidence type="ECO:0000313" key="9">
    <source>
        <dbReference type="Proteomes" id="UP001497600"/>
    </source>
</evidence>
<keyword evidence="9" id="KW-1185">Reference proteome</keyword>
<keyword evidence="5 6" id="KW-0472">Membrane</keyword>
<comment type="similarity">
    <text evidence="2">Belongs to the PA-phosphatase related phosphoesterase family.</text>
</comment>
<dbReference type="SUPFAM" id="SSF48317">
    <property type="entry name" value="Acid phosphatase/Vanadium-dependent haloperoxidase"/>
    <property type="match status" value="1"/>
</dbReference>
<dbReference type="PANTHER" id="PTHR10165">
    <property type="entry name" value="LIPID PHOSPHATE PHOSPHATASE"/>
    <property type="match status" value="1"/>
</dbReference>
<reference evidence="8 9" key="1">
    <citation type="submission" date="2024-01" db="EMBL/GenBank/DDBJ databases">
        <authorList>
            <consortium name="Genoscope - CEA"/>
            <person name="William W."/>
        </authorList>
    </citation>
    <scope>NUCLEOTIDE SEQUENCE [LARGE SCALE GENOMIC DNA]</scope>
    <source>
        <strain evidence="8 9">29B2s-10</strain>
    </source>
</reference>
<gene>
    <name evidence="8" type="primary">DPP1</name>
    <name evidence="8" type="ORF">CAAN4_C03070</name>
</gene>
<evidence type="ECO:0000313" key="8">
    <source>
        <dbReference type="EMBL" id="CAK7899515.1"/>
    </source>
</evidence>
<evidence type="ECO:0000256" key="2">
    <source>
        <dbReference type="ARBA" id="ARBA00008816"/>
    </source>
</evidence>
<evidence type="ECO:0000256" key="1">
    <source>
        <dbReference type="ARBA" id="ARBA00004141"/>
    </source>
</evidence>
<dbReference type="SMART" id="SM00014">
    <property type="entry name" value="acidPPc"/>
    <property type="match status" value="1"/>
</dbReference>
<dbReference type="Gene3D" id="1.20.144.10">
    <property type="entry name" value="Phosphatidic acid phosphatase type 2/haloperoxidase"/>
    <property type="match status" value="1"/>
</dbReference>
<comment type="subcellular location">
    <subcellularLocation>
        <location evidence="1">Membrane</location>
        <topology evidence="1">Multi-pass membrane protein</topology>
    </subcellularLocation>
</comment>
<dbReference type="Pfam" id="PF01569">
    <property type="entry name" value="PAP2"/>
    <property type="match status" value="1"/>
</dbReference>
<dbReference type="InterPro" id="IPR036938">
    <property type="entry name" value="PAP2/HPO_sf"/>
</dbReference>
<feature type="transmembrane region" description="Helical" evidence="6">
    <location>
        <begin position="60"/>
        <end position="84"/>
    </location>
</feature>